<name>A0A813FHS9_POLGL</name>
<keyword evidence="2" id="KW-1185">Reference proteome</keyword>
<evidence type="ECO:0000313" key="1">
    <source>
        <dbReference type="EMBL" id="CAE8613257.1"/>
    </source>
</evidence>
<accession>A0A813FHS9</accession>
<proteinExistence type="predicted"/>
<dbReference type="EMBL" id="CAJNNV010025227">
    <property type="protein sequence ID" value="CAE8613257.1"/>
    <property type="molecule type" value="Genomic_DNA"/>
</dbReference>
<comment type="caution">
    <text evidence="1">The sequence shown here is derived from an EMBL/GenBank/DDBJ whole genome shotgun (WGS) entry which is preliminary data.</text>
</comment>
<reference evidence="1" key="1">
    <citation type="submission" date="2021-02" db="EMBL/GenBank/DDBJ databases">
        <authorList>
            <person name="Dougan E. K."/>
            <person name="Rhodes N."/>
            <person name="Thang M."/>
            <person name="Chan C."/>
        </authorList>
    </citation>
    <scope>NUCLEOTIDE SEQUENCE</scope>
</reference>
<organism evidence="1 2">
    <name type="scientific">Polarella glacialis</name>
    <name type="common">Dinoflagellate</name>
    <dbReference type="NCBI Taxonomy" id="89957"/>
    <lineage>
        <taxon>Eukaryota</taxon>
        <taxon>Sar</taxon>
        <taxon>Alveolata</taxon>
        <taxon>Dinophyceae</taxon>
        <taxon>Suessiales</taxon>
        <taxon>Suessiaceae</taxon>
        <taxon>Polarella</taxon>
    </lineage>
</organism>
<dbReference type="AlphaFoldDB" id="A0A813FHS9"/>
<dbReference type="Proteomes" id="UP000654075">
    <property type="component" value="Unassembled WGS sequence"/>
</dbReference>
<gene>
    <name evidence="1" type="ORF">PGLA1383_LOCUS31032</name>
</gene>
<sequence>MSDRNAIISTFDGSFPKLDDLISQQYSAIIVVLWPSVPPDASCWSLSQFEQSQASTPQVDGPYANVSFVRGLPTRIDVDLGSISTLLAGLTSPAAQSNADARRRSVCQVINQLEEKCSEAWSQQWPTHCNGHLAALRRAKEEADRQDQKQRNVQQLREQVEEVMVFLDKERLISVFQRGRAQKVTLPADEEQSFSQTLDTLIGRAEAPLTDILTCQTAALSAVQSSLQGLLCSSALPGRNVWRVTAESYLAALEALDAIAAAEEAPHREFEALVATAETAVDRFEKSIQAASTTTNNNSNNDKSKGDAKLPGGLRPCLHVRAGLDACRAVLPQKRADAWF</sequence>
<evidence type="ECO:0000313" key="2">
    <source>
        <dbReference type="Proteomes" id="UP000654075"/>
    </source>
</evidence>
<protein>
    <submittedName>
        <fullName evidence="1">Uncharacterized protein</fullName>
    </submittedName>
</protein>